<evidence type="ECO:0000313" key="2">
    <source>
        <dbReference type="Proteomes" id="UP000319462"/>
    </source>
</evidence>
<protein>
    <submittedName>
        <fullName evidence="1">Hypothetical_protein</fullName>
    </submittedName>
</protein>
<evidence type="ECO:0000313" key="1">
    <source>
        <dbReference type="EMBL" id="SYZ62543.1"/>
    </source>
</evidence>
<dbReference type="Proteomes" id="UP000319462">
    <property type="component" value="Chromosome 3"/>
</dbReference>
<dbReference type="EMBL" id="LS997602">
    <property type="protein sequence ID" value="SYZ62543.1"/>
    <property type="molecule type" value="Genomic_DNA"/>
</dbReference>
<name>A0A3P3YX47_LEIBR</name>
<gene>
    <name evidence="1" type="ORF">LBRM2904_03.0810</name>
</gene>
<dbReference type="AlphaFoldDB" id="A0A3P3YX47"/>
<reference evidence="1 2" key="1">
    <citation type="submission" date="2018-09" db="EMBL/GenBank/DDBJ databases">
        <authorList>
            <person name="Peiro R."/>
            <person name="Begona"/>
            <person name="Cbmso G."/>
            <person name="Lopez M."/>
            <person name="Gonzalez S."/>
        </authorList>
    </citation>
    <scope>NUCLEOTIDE SEQUENCE [LARGE SCALE GENOMIC DNA]</scope>
</reference>
<proteinExistence type="predicted"/>
<organism evidence="1 2">
    <name type="scientific">Leishmania braziliensis MHOM/BR/75/M2904</name>
    <dbReference type="NCBI Taxonomy" id="420245"/>
    <lineage>
        <taxon>Eukaryota</taxon>
        <taxon>Discoba</taxon>
        <taxon>Euglenozoa</taxon>
        <taxon>Kinetoplastea</taxon>
        <taxon>Metakinetoplastina</taxon>
        <taxon>Trypanosomatida</taxon>
        <taxon>Trypanosomatidae</taxon>
        <taxon>Leishmaniinae</taxon>
        <taxon>Leishmania</taxon>
        <taxon>Leishmania braziliensis species complex</taxon>
    </lineage>
</organism>
<accession>A0A3P3YX47</accession>
<sequence length="92" mass="9702">MPRGSWRSTSTAARTAATSTTTFLDCIVGGLSVAVAVSAGPCWNAWLTVPNTATILLPNTWKTYYRGALVLPVIDSPSEGISITIGIYLRTA</sequence>